<dbReference type="Proteomes" id="UP000315782">
    <property type="component" value="Unassembled WGS sequence"/>
</dbReference>
<organism evidence="3 4">
    <name type="scientific">SAR86 cluster bacterium</name>
    <dbReference type="NCBI Taxonomy" id="2030880"/>
    <lineage>
        <taxon>Bacteria</taxon>
        <taxon>Pseudomonadati</taxon>
        <taxon>Pseudomonadota</taxon>
        <taxon>Gammaproteobacteria</taxon>
        <taxon>SAR86 cluster</taxon>
    </lineage>
</organism>
<comment type="caution">
    <text evidence="3">The sequence shown here is derived from an EMBL/GenBank/DDBJ whole genome shotgun (WGS) entry which is preliminary data.</text>
</comment>
<feature type="transmembrane region" description="Helical" evidence="2">
    <location>
        <begin position="58"/>
        <end position="77"/>
    </location>
</feature>
<comment type="similarity">
    <text evidence="1">Belongs to the YggT family.</text>
</comment>
<dbReference type="AlphaFoldDB" id="A0A520MPW0"/>
<protein>
    <submittedName>
        <fullName evidence="3">YggT family protein</fullName>
    </submittedName>
</protein>
<accession>A0A520MPW0</accession>
<feature type="transmembrane region" description="Helical" evidence="2">
    <location>
        <begin position="6"/>
        <end position="29"/>
    </location>
</feature>
<name>A0A520MPW0_9GAMM</name>
<reference evidence="3 4" key="1">
    <citation type="submission" date="2019-02" db="EMBL/GenBank/DDBJ databases">
        <title>Prokaryotic population dynamics and viral predation in marine succession experiment using metagenomics: the confinement effect.</title>
        <authorList>
            <person name="Haro-Moreno J.M."/>
            <person name="Rodriguez-Valera F."/>
            <person name="Lopez-Perez M."/>
        </authorList>
    </citation>
    <scope>NUCLEOTIDE SEQUENCE [LARGE SCALE GENOMIC DNA]</scope>
    <source>
        <strain evidence="3">MED-G163</strain>
    </source>
</reference>
<keyword evidence="2" id="KW-0812">Transmembrane</keyword>
<sequence>MSSNSLQFISLGLGAVSYAFILLFIFNLFKVDYFNPVVKAFVNFYKPISKISIFKNQLYMIFSIAVLLKFSGFYLLYSAQYDEITLGLIAIIETVSTFVRIIFFTIIGSVILSWVSPNNPNPLLKLVEEISSKVMSPIRNFIPSFGGLDISPIFALILIRQIEILLTSIIRLII</sequence>
<dbReference type="PANTHER" id="PTHR33219:SF14">
    <property type="entry name" value="PROTEIN COFACTOR ASSEMBLY OF COMPLEX C SUBUNIT B CCB3, CHLOROPLASTIC-RELATED"/>
    <property type="match status" value="1"/>
</dbReference>
<dbReference type="EMBL" id="SHBI01000001">
    <property type="protein sequence ID" value="RZO23248.1"/>
    <property type="molecule type" value="Genomic_DNA"/>
</dbReference>
<evidence type="ECO:0000313" key="4">
    <source>
        <dbReference type="Proteomes" id="UP000315782"/>
    </source>
</evidence>
<dbReference type="InterPro" id="IPR003425">
    <property type="entry name" value="CCB3/YggT"/>
</dbReference>
<feature type="transmembrane region" description="Helical" evidence="2">
    <location>
        <begin position="97"/>
        <end position="115"/>
    </location>
</feature>
<gene>
    <name evidence="3" type="ORF">EVA96_00320</name>
</gene>
<evidence type="ECO:0000256" key="1">
    <source>
        <dbReference type="ARBA" id="ARBA00010894"/>
    </source>
</evidence>
<keyword evidence="2" id="KW-0472">Membrane</keyword>
<evidence type="ECO:0000313" key="3">
    <source>
        <dbReference type="EMBL" id="RZO23248.1"/>
    </source>
</evidence>
<dbReference type="Pfam" id="PF02325">
    <property type="entry name" value="CCB3_YggT"/>
    <property type="match status" value="1"/>
</dbReference>
<keyword evidence="2" id="KW-1133">Transmembrane helix</keyword>
<evidence type="ECO:0000256" key="2">
    <source>
        <dbReference type="SAM" id="Phobius"/>
    </source>
</evidence>
<dbReference type="GO" id="GO:0016020">
    <property type="term" value="C:membrane"/>
    <property type="evidence" value="ECO:0007669"/>
    <property type="project" value="InterPro"/>
</dbReference>
<dbReference type="PANTHER" id="PTHR33219">
    <property type="entry name" value="YLMG HOMOLOG PROTEIN 2, CHLOROPLASTIC"/>
    <property type="match status" value="1"/>
</dbReference>
<proteinExistence type="inferred from homology"/>